<dbReference type="PANTHER" id="PTHR22855">
    <property type="entry name" value="ACETYL, PROPIONYL, PYRUVATE, AND GLUTACONYL CARBOXYLASE-RELATED"/>
    <property type="match status" value="1"/>
</dbReference>
<comment type="caution">
    <text evidence="4">The sequence shown here is derived from an EMBL/GenBank/DDBJ whole genome shotgun (WGS) entry which is preliminary data.</text>
</comment>
<evidence type="ECO:0000259" key="2">
    <source>
        <dbReference type="PROSITE" id="PS50980"/>
    </source>
</evidence>
<keyword evidence="5" id="KW-1185">Reference proteome</keyword>
<feature type="transmembrane region" description="Helical" evidence="1">
    <location>
        <begin position="166"/>
        <end position="188"/>
    </location>
</feature>
<protein>
    <submittedName>
        <fullName evidence="4">Acyl-CoA carboxylase subunit beta</fullName>
    </submittedName>
</protein>
<dbReference type="InterPro" id="IPR011763">
    <property type="entry name" value="COA_CT_C"/>
</dbReference>
<organism evidence="4 5">
    <name type="scientific">Algoriphagus formosus</name>
    <dbReference type="NCBI Taxonomy" id="2007308"/>
    <lineage>
        <taxon>Bacteria</taxon>
        <taxon>Pseudomonadati</taxon>
        <taxon>Bacteroidota</taxon>
        <taxon>Cytophagia</taxon>
        <taxon>Cytophagales</taxon>
        <taxon>Cyclobacteriaceae</taxon>
        <taxon>Algoriphagus</taxon>
    </lineage>
</organism>
<gene>
    <name evidence="4" type="ORF">E1898_12170</name>
</gene>
<evidence type="ECO:0000313" key="5">
    <source>
        <dbReference type="Proteomes" id="UP000295438"/>
    </source>
</evidence>
<dbReference type="InterPro" id="IPR011762">
    <property type="entry name" value="COA_CT_N"/>
</dbReference>
<dbReference type="GO" id="GO:0006552">
    <property type="term" value="P:L-leucine catabolic process"/>
    <property type="evidence" value="ECO:0007669"/>
    <property type="project" value="TreeGrafter"/>
</dbReference>
<dbReference type="GO" id="GO:0004485">
    <property type="term" value="F:methylcrotonoyl-CoA carboxylase activity"/>
    <property type="evidence" value="ECO:0007669"/>
    <property type="project" value="TreeGrafter"/>
</dbReference>
<dbReference type="FunFam" id="3.90.226.10:FF:000004">
    <property type="entry name" value="Methylcrotonoyl-CoA carboxylase beta chain"/>
    <property type="match status" value="1"/>
</dbReference>
<dbReference type="RefSeq" id="WP_133391076.1">
    <property type="nucleotide sequence ID" value="NZ_SMUW01000035.1"/>
</dbReference>
<accession>A0A4R5UVV3</accession>
<keyword evidence="1" id="KW-0812">Transmembrane</keyword>
<proteinExistence type="predicted"/>
<dbReference type="PANTHER" id="PTHR22855:SF13">
    <property type="entry name" value="METHYLCROTONOYL-COA CARBOXYLASE BETA CHAIN, MITOCHONDRIAL"/>
    <property type="match status" value="1"/>
</dbReference>
<dbReference type="SUPFAM" id="SSF52096">
    <property type="entry name" value="ClpP/crotonase"/>
    <property type="match status" value="2"/>
</dbReference>
<dbReference type="PROSITE" id="PS50989">
    <property type="entry name" value="COA_CT_CTER"/>
    <property type="match status" value="1"/>
</dbReference>
<sequence>MNSTESKNKSLETLLTELSEKYQVVKKGGGDKRIAKEHDKGKLTARERIDYLRDEGSDFLEVGAFAADGMYEEEGGCPSAGVVTGIGFVSGRMCMIVANDATVKAGAWFPMTAKKNLRAQEIAMENHLPIIYLVDSAGVFLPMQNEIFPDKEHFGRQFRNNAKMSAMGIVQVAAIMGSCVAGGAYLPIMSDEALIVDKTGTIFLAGSYLVRAAIGESVDNETLGGATTHCEISGVTDNKFDTDQDCLDAIKRIFDKMGASEKAGFDRVEAKEPAISADEMLSKFPIDRVKPYDMLEVLRGLVDGGEIDEYKKDYGKTLICGTARIDGWAVGIVANQRKVVKNAKGEMQMGGVIYSDSADKAARFIMNCNQRKIPLVFLQDVSGFMVGSKAEHGGIIKDGAKMVNAMSNSVVPKFTIVLGNSYGAGNYAMCGKAYDPRLIYSWPTAQMAVMSGASAAKTLLQIKVSSLKKTGKEISPEDEKALLEEITNKYNEELSPFYAAARLWVDGVIDPRETRKVISMGIAAANHAPITERFNVGVIQT</sequence>
<evidence type="ECO:0000256" key="1">
    <source>
        <dbReference type="SAM" id="Phobius"/>
    </source>
</evidence>
<dbReference type="Proteomes" id="UP000295438">
    <property type="component" value="Unassembled WGS sequence"/>
</dbReference>
<dbReference type="Pfam" id="PF01039">
    <property type="entry name" value="Carboxyl_trans"/>
    <property type="match status" value="1"/>
</dbReference>
<dbReference type="AlphaFoldDB" id="A0A4R5UVV3"/>
<name>A0A4R5UVV3_9BACT</name>
<dbReference type="PROSITE" id="PS50980">
    <property type="entry name" value="COA_CT_NTER"/>
    <property type="match status" value="1"/>
</dbReference>
<keyword evidence="1" id="KW-1133">Transmembrane helix</keyword>
<dbReference type="InterPro" id="IPR045190">
    <property type="entry name" value="MCCB/AccD1-like"/>
</dbReference>
<feature type="domain" description="CoA carboxyltransferase N-terminal" evidence="2">
    <location>
        <begin position="11"/>
        <end position="269"/>
    </location>
</feature>
<keyword evidence="1" id="KW-0472">Membrane</keyword>
<evidence type="ECO:0000313" key="4">
    <source>
        <dbReference type="EMBL" id="TDK43359.1"/>
    </source>
</evidence>
<feature type="domain" description="CoA carboxyltransferase C-terminal" evidence="3">
    <location>
        <begin position="281"/>
        <end position="532"/>
    </location>
</feature>
<dbReference type="InterPro" id="IPR029045">
    <property type="entry name" value="ClpP/crotonase-like_dom_sf"/>
</dbReference>
<evidence type="ECO:0000259" key="3">
    <source>
        <dbReference type="PROSITE" id="PS50989"/>
    </source>
</evidence>
<dbReference type="EMBL" id="SMUW01000035">
    <property type="protein sequence ID" value="TDK43359.1"/>
    <property type="molecule type" value="Genomic_DNA"/>
</dbReference>
<dbReference type="Gene3D" id="3.90.226.10">
    <property type="entry name" value="2-enoyl-CoA Hydratase, Chain A, domain 1"/>
    <property type="match status" value="2"/>
</dbReference>
<reference evidence="4 5" key="1">
    <citation type="submission" date="2019-03" db="EMBL/GenBank/DDBJ databases">
        <title>Algoriphagus aquimaris sp. nov., isolated form marine sediment in Pohang, Korea.</title>
        <authorList>
            <person name="Kim J."/>
            <person name="Yoon S.-H."/>
            <person name="Lee S.-S."/>
        </authorList>
    </citation>
    <scope>NUCLEOTIDE SEQUENCE [LARGE SCALE GENOMIC DNA]</scope>
    <source>
        <strain evidence="4 5">F21</strain>
    </source>
</reference>
<dbReference type="InterPro" id="IPR034733">
    <property type="entry name" value="AcCoA_carboxyl_beta"/>
</dbReference>
<dbReference type="FunFam" id="3.90.226.10:FF:000030">
    <property type="entry name" value="Acetyl-CoA carboxylase carboxyltransferase subunit"/>
    <property type="match status" value="1"/>
</dbReference>
<dbReference type="GO" id="GO:1905202">
    <property type="term" value="C:methylcrotonoyl-CoA carboxylase complex"/>
    <property type="evidence" value="ECO:0007669"/>
    <property type="project" value="TreeGrafter"/>
</dbReference>